<keyword evidence="8" id="KW-1185">Reference proteome</keyword>
<comment type="subcellular location">
    <subcellularLocation>
        <location evidence="1">Cell envelope</location>
    </subcellularLocation>
</comment>
<evidence type="ECO:0000259" key="6">
    <source>
        <dbReference type="PROSITE" id="PS51352"/>
    </source>
</evidence>
<feature type="compositionally biased region" description="Basic and acidic residues" evidence="5">
    <location>
        <begin position="52"/>
        <end position="71"/>
    </location>
</feature>
<dbReference type="Proteomes" id="UP000318017">
    <property type="component" value="Chromosome"/>
</dbReference>
<keyword evidence="2" id="KW-0201">Cytochrome c-type biogenesis</keyword>
<dbReference type="GO" id="GO:0016209">
    <property type="term" value="F:antioxidant activity"/>
    <property type="evidence" value="ECO:0007669"/>
    <property type="project" value="InterPro"/>
</dbReference>
<dbReference type="AlphaFoldDB" id="A0A518G392"/>
<dbReference type="InterPro" id="IPR036249">
    <property type="entry name" value="Thioredoxin-like_sf"/>
</dbReference>
<dbReference type="InterPro" id="IPR013766">
    <property type="entry name" value="Thioredoxin_domain"/>
</dbReference>
<feature type="domain" description="Thioredoxin" evidence="6">
    <location>
        <begin position="353"/>
        <end position="517"/>
    </location>
</feature>
<evidence type="ECO:0000256" key="4">
    <source>
        <dbReference type="ARBA" id="ARBA00023284"/>
    </source>
</evidence>
<dbReference type="PANTHER" id="PTHR42852">
    <property type="entry name" value="THIOL:DISULFIDE INTERCHANGE PROTEIN DSBE"/>
    <property type="match status" value="1"/>
</dbReference>
<dbReference type="OrthoDB" id="288837at2"/>
<dbReference type="GO" id="GO:0016491">
    <property type="term" value="F:oxidoreductase activity"/>
    <property type="evidence" value="ECO:0007669"/>
    <property type="project" value="InterPro"/>
</dbReference>
<name>A0A518G392_9BACT</name>
<dbReference type="Pfam" id="PF00578">
    <property type="entry name" value="AhpC-TSA"/>
    <property type="match status" value="1"/>
</dbReference>
<dbReference type="PROSITE" id="PS51352">
    <property type="entry name" value="THIOREDOXIN_2"/>
    <property type="match status" value="1"/>
</dbReference>
<protein>
    <submittedName>
        <fullName evidence="7">Thiol-disulfide oxidoreductase ResA</fullName>
    </submittedName>
</protein>
<accession>A0A518G392</accession>
<evidence type="ECO:0000256" key="5">
    <source>
        <dbReference type="SAM" id="MobiDB-lite"/>
    </source>
</evidence>
<dbReference type="InterPro" id="IPR000866">
    <property type="entry name" value="AhpC/TSA"/>
</dbReference>
<keyword evidence="4" id="KW-0676">Redox-active center</keyword>
<evidence type="ECO:0000256" key="1">
    <source>
        <dbReference type="ARBA" id="ARBA00004196"/>
    </source>
</evidence>
<proteinExistence type="predicted"/>
<feature type="region of interest" description="Disordered" evidence="5">
    <location>
        <begin position="47"/>
        <end position="72"/>
    </location>
</feature>
<dbReference type="PANTHER" id="PTHR42852:SF6">
    <property type="entry name" value="THIOL:DISULFIDE INTERCHANGE PROTEIN DSBE"/>
    <property type="match status" value="1"/>
</dbReference>
<dbReference type="InterPro" id="IPR050553">
    <property type="entry name" value="Thioredoxin_ResA/DsbE_sf"/>
</dbReference>
<dbReference type="GO" id="GO:0017004">
    <property type="term" value="P:cytochrome complex assembly"/>
    <property type="evidence" value="ECO:0007669"/>
    <property type="project" value="UniProtKB-KW"/>
</dbReference>
<dbReference type="SUPFAM" id="SSF52833">
    <property type="entry name" value="Thioredoxin-like"/>
    <property type="match status" value="1"/>
</dbReference>
<keyword evidence="3" id="KW-1015">Disulfide bond</keyword>
<evidence type="ECO:0000256" key="3">
    <source>
        <dbReference type="ARBA" id="ARBA00023157"/>
    </source>
</evidence>
<dbReference type="EMBL" id="CP036298">
    <property type="protein sequence ID" value="QDV23009.1"/>
    <property type="molecule type" value="Genomic_DNA"/>
</dbReference>
<dbReference type="KEGG" id="ahel:Q31a_13020"/>
<organism evidence="7 8">
    <name type="scientific">Aureliella helgolandensis</name>
    <dbReference type="NCBI Taxonomy" id="2527968"/>
    <lineage>
        <taxon>Bacteria</taxon>
        <taxon>Pseudomonadati</taxon>
        <taxon>Planctomycetota</taxon>
        <taxon>Planctomycetia</taxon>
        <taxon>Pirellulales</taxon>
        <taxon>Pirellulaceae</taxon>
        <taxon>Aureliella</taxon>
    </lineage>
</organism>
<dbReference type="Gene3D" id="3.40.30.10">
    <property type="entry name" value="Glutaredoxin"/>
    <property type="match status" value="1"/>
</dbReference>
<sequence>MSNAMKHSLEAAAPISPELRTRFLAWTIAIASSLTATGAVNLRPSAAWGQDESGKAVQKEANTKTESEDKNTSTLTRAEFNELRQAGKLAELGERIDASLQQSPGDTNLLSMNLSYSMSIANANPQQAVERFSNLIDSILERDELGIVTATYLVNAANYFVAIPSDLTAEEKDAKLQQVLSKLMASPKDVSSQVQALITARSRFLIREGKASEAKDALDVLLAQAREKLSDDTEASLKNYISISSVYASTLGEDFPEEAQAAMLAASSNLAERLAQPTATVADIEMLYQLTSPRIASASYTQPKVADQLLKQVEGAIESFPDPSEADTKQLQSIAKKVNSLRSRVDGALKRDALIGIDAPDFEAEAFVGTDPFSLADVRGKVVLIDFWAVWCGPCIATFPHLIEWQSEFGDQGLVIVGATRQYNYEWDDEAGKAVRSKKEVDLEDEVAMLEKFREHHHLTHGFIVTPANGSFSASYAVSGIPQAVLIDKQGKVQMIRVGSGEANARALHEKIQELLAE</sequence>
<evidence type="ECO:0000313" key="7">
    <source>
        <dbReference type="EMBL" id="QDV23009.1"/>
    </source>
</evidence>
<dbReference type="GO" id="GO:0030313">
    <property type="term" value="C:cell envelope"/>
    <property type="evidence" value="ECO:0007669"/>
    <property type="project" value="UniProtKB-SubCell"/>
</dbReference>
<gene>
    <name evidence="7" type="primary">resA_2</name>
    <name evidence="7" type="ORF">Q31a_13020</name>
</gene>
<dbReference type="CDD" id="cd02966">
    <property type="entry name" value="TlpA_like_family"/>
    <property type="match status" value="1"/>
</dbReference>
<evidence type="ECO:0000256" key="2">
    <source>
        <dbReference type="ARBA" id="ARBA00022748"/>
    </source>
</evidence>
<reference evidence="7 8" key="1">
    <citation type="submission" date="2019-02" db="EMBL/GenBank/DDBJ databases">
        <title>Deep-cultivation of Planctomycetes and their phenomic and genomic characterization uncovers novel biology.</title>
        <authorList>
            <person name="Wiegand S."/>
            <person name="Jogler M."/>
            <person name="Boedeker C."/>
            <person name="Pinto D."/>
            <person name="Vollmers J."/>
            <person name="Rivas-Marin E."/>
            <person name="Kohn T."/>
            <person name="Peeters S.H."/>
            <person name="Heuer A."/>
            <person name="Rast P."/>
            <person name="Oberbeckmann S."/>
            <person name="Bunk B."/>
            <person name="Jeske O."/>
            <person name="Meyerdierks A."/>
            <person name="Storesund J.E."/>
            <person name="Kallscheuer N."/>
            <person name="Luecker S."/>
            <person name="Lage O.M."/>
            <person name="Pohl T."/>
            <person name="Merkel B.J."/>
            <person name="Hornburger P."/>
            <person name="Mueller R.-W."/>
            <person name="Bruemmer F."/>
            <person name="Labrenz M."/>
            <person name="Spormann A.M."/>
            <person name="Op den Camp H."/>
            <person name="Overmann J."/>
            <person name="Amann R."/>
            <person name="Jetten M.S.M."/>
            <person name="Mascher T."/>
            <person name="Medema M.H."/>
            <person name="Devos D.P."/>
            <person name="Kaster A.-K."/>
            <person name="Ovreas L."/>
            <person name="Rohde M."/>
            <person name="Galperin M.Y."/>
            <person name="Jogler C."/>
        </authorList>
    </citation>
    <scope>NUCLEOTIDE SEQUENCE [LARGE SCALE GENOMIC DNA]</scope>
    <source>
        <strain evidence="7 8">Q31a</strain>
    </source>
</reference>
<evidence type="ECO:0000313" key="8">
    <source>
        <dbReference type="Proteomes" id="UP000318017"/>
    </source>
</evidence>